<dbReference type="AlphaFoldDB" id="A0AAE9MUP2"/>
<accession>A0AAE9MUP2</accession>
<feature type="transmembrane region" description="Helical" evidence="1">
    <location>
        <begin position="195"/>
        <end position="216"/>
    </location>
</feature>
<organism evidence="3 4">
    <name type="scientific">Treponema putidum</name>
    <dbReference type="NCBI Taxonomy" id="221027"/>
    <lineage>
        <taxon>Bacteria</taxon>
        <taxon>Pseudomonadati</taxon>
        <taxon>Spirochaetota</taxon>
        <taxon>Spirochaetia</taxon>
        <taxon>Spirochaetales</taxon>
        <taxon>Treponemataceae</taxon>
        <taxon>Treponema</taxon>
    </lineage>
</organism>
<evidence type="ECO:0000313" key="3">
    <source>
        <dbReference type="EMBL" id="UTY34101.1"/>
    </source>
</evidence>
<proteinExistence type="predicted"/>
<dbReference type="Proteomes" id="UP001058682">
    <property type="component" value="Chromosome"/>
</dbReference>
<feature type="domain" description="Tox-GHH" evidence="2">
    <location>
        <begin position="82"/>
        <end position="150"/>
    </location>
</feature>
<dbReference type="EMBL" id="CP038804">
    <property type="protein sequence ID" value="UTY34101.1"/>
    <property type="molecule type" value="Genomic_DNA"/>
</dbReference>
<protein>
    <recommendedName>
        <fullName evidence="2">Tox-GHH domain-containing protein</fullName>
    </recommendedName>
</protein>
<keyword evidence="1" id="KW-0812">Transmembrane</keyword>
<evidence type="ECO:0000256" key="1">
    <source>
        <dbReference type="SAM" id="Phobius"/>
    </source>
</evidence>
<name>A0AAE9MUP2_9SPIR</name>
<feature type="transmembrane region" description="Helical" evidence="1">
    <location>
        <begin position="342"/>
        <end position="361"/>
    </location>
</feature>
<evidence type="ECO:0000259" key="2">
    <source>
        <dbReference type="Pfam" id="PF15636"/>
    </source>
</evidence>
<sequence length="384" mass="41506">MLTALKNNCSLTFYRQATVRSTGISVSYAGSFSAVPLSGVSFSTMSTTNRHNAQLNDYLANFNDLRISDVQRYDLSSPNSVARSIGVKRAWMYEKADIEMGGGGSANWNTEEKAQIMEHDTVRGAEGHHQQSVAYHPEEQTNPDNIKFYKSREQHRNEGHGGSFQNESNKPMIDKNEMLEKTNAKRVLKNELQGLGLVAAIGTGVGLTIGFITTLARSGVTPDTLKFAAATGLKNGIESGLLSVVGYGIGRTIGEVTSQAVLGILGNVGVTITDNILKMVNMSAVGLLTIAVFSTYQFLKLRLKVVGTKAALIQTGKQALFSLSLLAVSIAAQGIYGGWAGIIVSIGIGIIIITYSVASSVHQRHFVEKIRIYTIKKCYPFFLV</sequence>
<evidence type="ECO:0000313" key="4">
    <source>
        <dbReference type="Proteomes" id="UP001058682"/>
    </source>
</evidence>
<gene>
    <name evidence="3" type="ORF">E4N74_08855</name>
</gene>
<dbReference type="RefSeq" id="WP_255817235.1">
    <property type="nucleotide sequence ID" value="NZ_CP038804.1"/>
</dbReference>
<keyword evidence="1" id="KW-1133">Transmembrane helix</keyword>
<feature type="transmembrane region" description="Helical" evidence="1">
    <location>
        <begin position="279"/>
        <end position="299"/>
    </location>
</feature>
<keyword evidence="1" id="KW-0472">Membrane</keyword>
<reference evidence="3" key="1">
    <citation type="submission" date="2019-04" db="EMBL/GenBank/DDBJ databases">
        <title>Whole genome sequencing of oral phylogroup 2 treponemes.</title>
        <authorList>
            <person name="Chan Y."/>
            <person name="Zeng H.H."/>
            <person name="Yu X.L."/>
            <person name="Leung W.K."/>
            <person name="Watt R.M."/>
        </authorList>
    </citation>
    <scope>NUCLEOTIDE SEQUENCE</scope>
    <source>
        <strain evidence="3">OMZ 835</strain>
    </source>
</reference>
<dbReference type="InterPro" id="IPR028916">
    <property type="entry name" value="Tox-GHH_dom"/>
</dbReference>
<feature type="transmembrane region" description="Helical" evidence="1">
    <location>
        <begin position="319"/>
        <end position="336"/>
    </location>
</feature>
<dbReference type="Pfam" id="PF15636">
    <property type="entry name" value="Tox-GHH"/>
    <property type="match status" value="1"/>
</dbReference>